<feature type="transmembrane region" description="Helical" evidence="1">
    <location>
        <begin position="14"/>
        <end position="31"/>
    </location>
</feature>
<dbReference type="InterPro" id="IPR038765">
    <property type="entry name" value="Papain-like_cys_pep_sf"/>
</dbReference>
<comment type="caution">
    <text evidence="3">The sequence shown here is derived from an EMBL/GenBank/DDBJ whole genome shotgun (WGS) entry which is preliminary data.</text>
</comment>
<evidence type="ECO:0000313" key="4">
    <source>
        <dbReference type="Proteomes" id="UP000260644"/>
    </source>
</evidence>
<feature type="domain" description="Transglutaminase-like" evidence="2">
    <location>
        <begin position="172"/>
        <end position="231"/>
    </location>
</feature>
<dbReference type="OrthoDB" id="1523787at2"/>
<keyword evidence="1" id="KW-1133">Transmembrane helix</keyword>
<evidence type="ECO:0000259" key="2">
    <source>
        <dbReference type="Pfam" id="PF01841"/>
    </source>
</evidence>
<reference evidence="3 4" key="1">
    <citation type="submission" date="2018-07" db="EMBL/GenBank/DDBJ databases">
        <title>Chitinophaga K2CV101002-2 sp. nov., isolated from a monsoon evergreen broad-leaved forest soil.</title>
        <authorList>
            <person name="Lv Y."/>
        </authorList>
    </citation>
    <scope>NUCLEOTIDE SEQUENCE [LARGE SCALE GENOMIC DNA]</scope>
    <source>
        <strain evidence="3 4">GDMCC 1.1288</strain>
    </source>
</reference>
<feature type="transmembrane region" description="Helical" evidence="1">
    <location>
        <begin position="68"/>
        <end position="86"/>
    </location>
</feature>
<dbReference type="Proteomes" id="UP000260644">
    <property type="component" value="Unassembled WGS sequence"/>
</dbReference>
<accession>A0A3E1YB39</accession>
<gene>
    <name evidence="3" type="ORF">DVR12_11145</name>
</gene>
<organism evidence="3 4">
    <name type="scientific">Chitinophaga silvatica</name>
    <dbReference type="NCBI Taxonomy" id="2282649"/>
    <lineage>
        <taxon>Bacteria</taxon>
        <taxon>Pseudomonadati</taxon>
        <taxon>Bacteroidota</taxon>
        <taxon>Chitinophagia</taxon>
        <taxon>Chitinophagales</taxon>
        <taxon>Chitinophagaceae</taxon>
        <taxon>Chitinophaga</taxon>
    </lineage>
</organism>
<keyword evidence="4" id="KW-1185">Reference proteome</keyword>
<dbReference type="Pfam" id="PF01841">
    <property type="entry name" value="Transglut_core"/>
    <property type="match status" value="1"/>
</dbReference>
<dbReference type="InterPro" id="IPR002931">
    <property type="entry name" value="Transglutaminase-like"/>
</dbReference>
<evidence type="ECO:0000313" key="3">
    <source>
        <dbReference type="EMBL" id="RFS23032.1"/>
    </source>
</evidence>
<proteinExistence type="predicted"/>
<evidence type="ECO:0000256" key="1">
    <source>
        <dbReference type="SAM" id="Phobius"/>
    </source>
</evidence>
<feature type="transmembrane region" description="Helical" evidence="1">
    <location>
        <begin position="43"/>
        <end position="61"/>
    </location>
</feature>
<dbReference type="AlphaFoldDB" id="A0A3E1YB39"/>
<dbReference type="Gene3D" id="3.10.620.30">
    <property type="match status" value="1"/>
</dbReference>
<keyword evidence="1" id="KW-0812">Transmembrane</keyword>
<name>A0A3E1YB39_9BACT</name>
<keyword evidence="1" id="KW-0472">Membrane</keyword>
<sequence length="302" mass="35454">MAIDQSKYSWKQKVVFNVLSLLTLLSFAPYINRFLPPIVLNGWHLDLIIAVVACLLLLYFIKWLFRPIIIPFFLMVCCTVFVTWATNQYSFTNVLNDYKGMVQGNLRAKDSKQIDILSLYPRRVESYRDKTVRGIREKINFQDSVVRNFSVTHSLDYFDEYYYKYGKITRFLSLFKYINNHFKYVLDSRRDEYFANPRETILNGLGGDCDDHSLLMTSCLQSIGARCRIVLIKGHAYPELYCGSKTEFEIMKQAIVTLFPKPPIKEIYYHELNGEYWINLDYTARNPGGPYMNDKVYALIEL</sequence>
<dbReference type="EMBL" id="QPMM01000005">
    <property type="protein sequence ID" value="RFS23032.1"/>
    <property type="molecule type" value="Genomic_DNA"/>
</dbReference>
<protein>
    <submittedName>
        <fullName evidence="3">Transglutaminase domain-containing protein</fullName>
    </submittedName>
</protein>
<dbReference type="SUPFAM" id="SSF54001">
    <property type="entry name" value="Cysteine proteinases"/>
    <property type="match status" value="1"/>
</dbReference>
<dbReference type="RefSeq" id="WP_116975761.1">
    <property type="nucleotide sequence ID" value="NZ_QPMM01000005.1"/>
</dbReference>